<evidence type="ECO:0000313" key="3">
    <source>
        <dbReference type="RefSeq" id="XP_014679181.1"/>
    </source>
</evidence>
<organism evidence="2 3">
    <name type="scientific">Priapulus caudatus</name>
    <name type="common">Priapulid worm</name>
    <dbReference type="NCBI Taxonomy" id="37621"/>
    <lineage>
        <taxon>Eukaryota</taxon>
        <taxon>Metazoa</taxon>
        <taxon>Ecdysozoa</taxon>
        <taxon>Scalidophora</taxon>
        <taxon>Priapulida</taxon>
        <taxon>Priapulimorpha</taxon>
        <taxon>Priapulimorphida</taxon>
        <taxon>Priapulidae</taxon>
        <taxon>Priapulus</taxon>
    </lineage>
</organism>
<reference evidence="3" key="1">
    <citation type="submission" date="2025-08" db="UniProtKB">
        <authorList>
            <consortium name="RefSeq"/>
        </authorList>
    </citation>
    <scope>IDENTIFICATION</scope>
</reference>
<sequence>MRRQTSMRRLSMIQPEQKAGGGGGGGLYRRNVNTRQDKRTFRLQSFESVTEYMPMVDNMAAATASLSDKLYLVIVHANYGVDTFFVVGGMQVMYWTIKKLENGEGRTVSFWIHYYFDRMVRIVPIFGYSMLIFSSVISRRLNAPIYTLEGTAPNDCKSYWWSSLLFIHNFYPLEESEK</sequence>
<dbReference type="PANTHER" id="PTHR11161:SF0">
    <property type="entry name" value="O-ACYLTRANSFERASE LIKE PROTEIN"/>
    <property type="match status" value="1"/>
</dbReference>
<gene>
    <name evidence="3" type="primary">LOC106819035</name>
</gene>
<dbReference type="RefSeq" id="XP_014679181.1">
    <property type="nucleotide sequence ID" value="XM_014823695.1"/>
</dbReference>
<proteinExistence type="predicted"/>
<dbReference type="Proteomes" id="UP000695022">
    <property type="component" value="Unplaced"/>
</dbReference>
<dbReference type="InterPro" id="IPR052728">
    <property type="entry name" value="O2_lipid_transport_reg"/>
</dbReference>
<dbReference type="PANTHER" id="PTHR11161">
    <property type="entry name" value="O-ACYLTRANSFERASE"/>
    <property type="match status" value="1"/>
</dbReference>
<feature type="non-terminal residue" evidence="3">
    <location>
        <position position="178"/>
    </location>
</feature>
<keyword evidence="2" id="KW-1185">Reference proteome</keyword>
<evidence type="ECO:0000313" key="2">
    <source>
        <dbReference type="Proteomes" id="UP000695022"/>
    </source>
</evidence>
<protein>
    <submittedName>
        <fullName evidence="3">Uncharacterized protein LOC106819035</fullName>
    </submittedName>
</protein>
<dbReference type="GeneID" id="106819035"/>
<feature type="region of interest" description="Disordered" evidence="1">
    <location>
        <begin position="1"/>
        <end position="29"/>
    </location>
</feature>
<accession>A0ABM1F410</accession>
<name>A0ABM1F410_PRICU</name>
<evidence type="ECO:0000256" key="1">
    <source>
        <dbReference type="SAM" id="MobiDB-lite"/>
    </source>
</evidence>